<evidence type="ECO:0000256" key="9">
    <source>
        <dbReference type="ARBA" id="ARBA00022737"/>
    </source>
</evidence>
<dbReference type="RefSeq" id="WP_003446241.1">
    <property type="nucleotide sequence ID" value="NZ_ANZB01000009.1"/>
</dbReference>
<evidence type="ECO:0000256" key="11">
    <source>
        <dbReference type="ARBA" id="ARBA00023315"/>
    </source>
</evidence>
<dbReference type="Gene3D" id="2.160.10.10">
    <property type="entry name" value="Hexapeptide repeat proteins"/>
    <property type="match status" value="1"/>
</dbReference>
<keyword evidence="11 13" id="KW-0012">Acyltransferase</keyword>
<reference evidence="15" key="2">
    <citation type="submission" date="2015-10" db="EMBL/GenBank/DDBJ databases">
        <title>Improved Draft Genome Sequence of Clostridium pasteurianum Strain ATCC 6013 (DSM 525) Using a Hybrid Next-Generation Sequencing Approach.</title>
        <authorList>
            <person name="Pyne M.E."/>
            <person name="Utturkar S.M."/>
            <person name="Brown S.D."/>
            <person name="Moo-Young M."/>
            <person name="Chung D.A."/>
            <person name="Chou P.C."/>
        </authorList>
    </citation>
    <scope>NUCLEOTIDE SEQUENCE</scope>
    <source>
        <strain evidence="15">ATCC 6013</strain>
    </source>
</reference>
<evidence type="ECO:0000256" key="1">
    <source>
        <dbReference type="ARBA" id="ARBA00004496"/>
    </source>
</evidence>
<dbReference type="KEGG" id="cpae:CPAST_c13250"/>
<evidence type="ECO:0000256" key="3">
    <source>
        <dbReference type="ARBA" id="ARBA00007274"/>
    </source>
</evidence>
<dbReference type="PIRSF" id="PIRSF000441">
    <property type="entry name" value="CysE"/>
    <property type="match status" value="1"/>
</dbReference>
<dbReference type="EC" id="2.3.1.30" evidence="4 13"/>
<comment type="similarity">
    <text evidence="3 13">Belongs to the transferase hexapeptide repeat family.</text>
</comment>
<dbReference type="EMBL" id="JPGY02000001">
    <property type="protein sequence ID" value="KRU12581.1"/>
    <property type="molecule type" value="Genomic_DNA"/>
</dbReference>
<dbReference type="EMBL" id="CP009268">
    <property type="protein sequence ID" value="AJA51412.1"/>
    <property type="molecule type" value="Genomic_DNA"/>
</dbReference>
<reference evidence="15 16" key="3">
    <citation type="journal article" name="Genome Announc.">
        <title>Improved Draft Genome Sequence of Clostridium pasteurianum Strain ATCC 6013 (DSM 525) Using a Hybrid Next-Generation Sequencing Approach.</title>
        <authorList>
            <person name="Pyne M.E."/>
            <person name="Utturkar S."/>
            <person name="Brown S.D."/>
            <person name="Moo-Young M."/>
            <person name="Chung D.A."/>
            <person name="Chou C.P."/>
        </authorList>
    </citation>
    <scope>NUCLEOTIDE SEQUENCE [LARGE SCALE GENOMIC DNA]</scope>
    <source>
        <strain evidence="15 16">ATCC 6013</strain>
    </source>
</reference>
<dbReference type="AlphaFoldDB" id="A0A0H3J1X6"/>
<dbReference type="PROSITE" id="PS00101">
    <property type="entry name" value="HEXAPEP_TRANSFERASES"/>
    <property type="match status" value="1"/>
</dbReference>
<accession>A0A0H3J1X6</accession>
<evidence type="ECO:0000256" key="6">
    <source>
        <dbReference type="ARBA" id="ARBA00022490"/>
    </source>
</evidence>
<dbReference type="InterPro" id="IPR001451">
    <property type="entry name" value="Hexapep"/>
</dbReference>
<dbReference type="InterPro" id="IPR042122">
    <property type="entry name" value="Ser_AcTrfase_N_sf"/>
</dbReference>
<dbReference type="UniPathway" id="UPA00136">
    <property type="reaction ID" value="UER00199"/>
</dbReference>
<dbReference type="InterPro" id="IPR018357">
    <property type="entry name" value="Hexapep_transf_CS"/>
</dbReference>
<dbReference type="PANTHER" id="PTHR42811">
    <property type="entry name" value="SERINE ACETYLTRANSFERASE"/>
    <property type="match status" value="1"/>
</dbReference>
<dbReference type="PATRIC" id="fig|1262449.3.peg.2744"/>
<keyword evidence="7" id="KW-0028">Amino-acid biosynthesis</keyword>
<evidence type="ECO:0000256" key="13">
    <source>
        <dbReference type="PIRNR" id="PIRNR000441"/>
    </source>
</evidence>
<keyword evidence="6" id="KW-0963">Cytoplasm</keyword>
<evidence type="ECO:0000313" key="17">
    <source>
        <dbReference type="Proteomes" id="UP000030905"/>
    </source>
</evidence>
<dbReference type="GO" id="GO:0006535">
    <property type="term" value="P:cysteine biosynthetic process from serine"/>
    <property type="evidence" value="ECO:0007669"/>
    <property type="project" value="InterPro"/>
</dbReference>
<dbReference type="GO" id="GO:0009001">
    <property type="term" value="F:serine O-acetyltransferase activity"/>
    <property type="evidence" value="ECO:0007669"/>
    <property type="project" value="UniProtKB-EC"/>
</dbReference>
<keyword evidence="9" id="KW-0677">Repeat</keyword>
<keyword evidence="8 13" id="KW-0808">Transferase</keyword>
<sequence>MFNKLKYDLDKIMENDPAARNRIEVFLLYPCVHAVLWSRIAHFFYKSKMFFLARLISQLARFFTGIEIHPGAKIGKGLFIDHGMGVVIGETAEVGDNVVLYHGVTLGGTGKHKGKRHPTVGNNVLIGSGAKVLGPVKIGDNVKIGANAVVLTDIPDNCTAVGVPARIIPPRIGEKNIIDMKDYMK</sequence>
<dbReference type="InterPro" id="IPR053376">
    <property type="entry name" value="Serine_acetyltransferase"/>
</dbReference>
<evidence type="ECO:0000256" key="2">
    <source>
        <dbReference type="ARBA" id="ARBA00004876"/>
    </source>
</evidence>
<comment type="catalytic activity">
    <reaction evidence="12 13">
        <text>L-serine + acetyl-CoA = O-acetyl-L-serine + CoA</text>
        <dbReference type="Rhea" id="RHEA:24560"/>
        <dbReference type="ChEBI" id="CHEBI:33384"/>
        <dbReference type="ChEBI" id="CHEBI:57287"/>
        <dbReference type="ChEBI" id="CHEBI:57288"/>
        <dbReference type="ChEBI" id="CHEBI:58340"/>
        <dbReference type="EC" id="2.3.1.30"/>
    </reaction>
</comment>
<dbReference type="eggNOG" id="COG1045">
    <property type="taxonomic scope" value="Bacteria"/>
</dbReference>
<dbReference type="GO" id="GO:0005737">
    <property type="term" value="C:cytoplasm"/>
    <property type="evidence" value="ECO:0007669"/>
    <property type="project" value="UniProtKB-SubCell"/>
</dbReference>
<evidence type="ECO:0000313" key="15">
    <source>
        <dbReference type="EMBL" id="KRU12581.1"/>
    </source>
</evidence>
<comment type="pathway">
    <text evidence="2">Amino-acid biosynthesis; L-cysteine biosynthesis; L-cysteine from L-serine: step 1/2.</text>
</comment>
<dbReference type="FunFam" id="1.10.3130.10:FF:000003">
    <property type="entry name" value="Serine acetyltransferase"/>
    <property type="match status" value="1"/>
</dbReference>
<comment type="subcellular location">
    <subcellularLocation>
        <location evidence="1">Cytoplasm</location>
    </subcellularLocation>
</comment>
<dbReference type="CDD" id="cd03354">
    <property type="entry name" value="LbH_SAT"/>
    <property type="match status" value="1"/>
</dbReference>
<dbReference type="Pfam" id="PF00132">
    <property type="entry name" value="Hexapep"/>
    <property type="match status" value="1"/>
</dbReference>
<dbReference type="InterPro" id="IPR005881">
    <property type="entry name" value="Ser_O-AcTrfase"/>
</dbReference>
<dbReference type="InterPro" id="IPR045304">
    <property type="entry name" value="LbH_SAT"/>
</dbReference>
<name>A0A0H3J1X6_CLOPA</name>
<reference evidence="14 17" key="1">
    <citation type="journal article" date="2015" name="Genome Announc.">
        <title>Complete Genome Sequence of the Nitrogen-Fixing and Solvent-Producing Clostridium pasteurianum DSM 525.</title>
        <authorList>
            <person name="Poehlein A."/>
            <person name="Grosse-Honebrink A."/>
            <person name="Zhang Y."/>
            <person name="Minton N.P."/>
            <person name="Daniel R."/>
        </authorList>
    </citation>
    <scope>NUCLEOTIDE SEQUENCE [LARGE SCALE GENOMIC DNA]</scope>
    <source>
        <strain evidence="14">DSM 525</strain>
        <strain evidence="17">DSM 525 / ATCC 6013</strain>
    </source>
</reference>
<organism evidence="14 17">
    <name type="scientific">Clostridium pasteurianum DSM 525 = ATCC 6013</name>
    <dbReference type="NCBI Taxonomy" id="1262449"/>
    <lineage>
        <taxon>Bacteria</taxon>
        <taxon>Bacillati</taxon>
        <taxon>Bacillota</taxon>
        <taxon>Clostridia</taxon>
        <taxon>Eubacteriales</taxon>
        <taxon>Clostridiaceae</taxon>
        <taxon>Clostridium</taxon>
    </lineage>
</organism>
<dbReference type="NCBIfam" id="NF041874">
    <property type="entry name" value="EPS_EpsC"/>
    <property type="match status" value="1"/>
</dbReference>
<dbReference type="InterPro" id="IPR011004">
    <property type="entry name" value="Trimer_LpxA-like_sf"/>
</dbReference>
<evidence type="ECO:0000256" key="5">
    <source>
        <dbReference type="ARBA" id="ARBA00018522"/>
    </source>
</evidence>
<keyword evidence="10" id="KW-0198">Cysteine biosynthesis</keyword>
<protein>
    <recommendedName>
        <fullName evidence="5 13">Serine acetyltransferase</fullName>
        <ecNumber evidence="4 13">2.3.1.30</ecNumber>
    </recommendedName>
</protein>
<proteinExistence type="inferred from homology"/>
<evidence type="ECO:0000313" key="16">
    <source>
        <dbReference type="Proteomes" id="UP000028042"/>
    </source>
</evidence>
<dbReference type="Proteomes" id="UP000028042">
    <property type="component" value="Unassembled WGS sequence"/>
</dbReference>
<dbReference type="Proteomes" id="UP000030905">
    <property type="component" value="Chromosome"/>
</dbReference>
<dbReference type="NCBIfam" id="TIGR01172">
    <property type="entry name" value="cysE"/>
    <property type="match status" value="1"/>
</dbReference>
<dbReference type="SUPFAM" id="SSF51161">
    <property type="entry name" value="Trimeric LpxA-like enzymes"/>
    <property type="match status" value="1"/>
</dbReference>
<gene>
    <name evidence="14" type="primary">cysE</name>
    <name evidence="14" type="ORF">CLPA_c13250</name>
    <name evidence="15" type="ORF">CP6013_01829</name>
</gene>
<keyword evidence="17" id="KW-1185">Reference proteome</keyword>
<dbReference type="FunFam" id="2.160.10.10:FF:000007">
    <property type="entry name" value="Serine acetyltransferase"/>
    <property type="match status" value="1"/>
</dbReference>
<dbReference type="KEGG" id="cpat:CLPA_c13250"/>
<dbReference type="Gene3D" id="1.10.3130.10">
    <property type="entry name" value="serine acetyltransferase, domain 1"/>
    <property type="match status" value="1"/>
</dbReference>
<evidence type="ECO:0000256" key="7">
    <source>
        <dbReference type="ARBA" id="ARBA00022605"/>
    </source>
</evidence>
<evidence type="ECO:0000256" key="8">
    <source>
        <dbReference type="ARBA" id="ARBA00022679"/>
    </source>
</evidence>
<evidence type="ECO:0000256" key="10">
    <source>
        <dbReference type="ARBA" id="ARBA00023192"/>
    </source>
</evidence>
<evidence type="ECO:0000313" key="14">
    <source>
        <dbReference type="EMBL" id="AJA51412.1"/>
    </source>
</evidence>
<evidence type="ECO:0000256" key="12">
    <source>
        <dbReference type="ARBA" id="ARBA00049486"/>
    </source>
</evidence>
<dbReference type="GeneID" id="93073503"/>
<evidence type="ECO:0000256" key="4">
    <source>
        <dbReference type="ARBA" id="ARBA00013266"/>
    </source>
</evidence>